<gene>
    <name evidence="1" type="ORF">GCM10010201_08910</name>
</gene>
<name>A0ABN3N5R9_9ACTN</name>
<dbReference type="Proteomes" id="UP001499978">
    <property type="component" value="Unassembled WGS sequence"/>
</dbReference>
<protein>
    <submittedName>
        <fullName evidence="1">Uncharacterized protein</fullName>
    </submittedName>
</protein>
<dbReference type="EMBL" id="BAAARY010000003">
    <property type="protein sequence ID" value="GAA2514885.1"/>
    <property type="molecule type" value="Genomic_DNA"/>
</dbReference>
<evidence type="ECO:0000313" key="1">
    <source>
        <dbReference type="EMBL" id="GAA2514885.1"/>
    </source>
</evidence>
<evidence type="ECO:0000313" key="2">
    <source>
        <dbReference type="Proteomes" id="UP001499978"/>
    </source>
</evidence>
<reference evidence="1 2" key="1">
    <citation type="journal article" date="2019" name="Int. J. Syst. Evol. Microbiol.">
        <title>The Global Catalogue of Microorganisms (GCM) 10K type strain sequencing project: providing services to taxonomists for standard genome sequencing and annotation.</title>
        <authorList>
            <consortium name="The Broad Institute Genomics Platform"/>
            <consortium name="The Broad Institute Genome Sequencing Center for Infectious Disease"/>
            <person name="Wu L."/>
            <person name="Ma J."/>
        </authorList>
    </citation>
    <scope>NUCLEOTIDE SEQUENCE [LARGE SCALE GENOMIC DNA]</scope>
    <source>
        <strain evidence="1 2">JCM 3367</strain>
    </source>
</reference>
<organism evidence="1 2">
    <name type="scientific">Pilimelia columellifera subsp. columellifera</name>
    <dbReference type="NCBI Taxonomy" id="706583"/>
    <lineage>
        <taxon>Bacteria</taxon>
        <taxon>Bacillati</taxon>
        <taxon>Actinomycetota</taxon>
        <taxon>Actinomycetes</taxon>
        <taxon>Micromonosporales</taxon>
        <taxon>Micromonosporaceae</taxon>
        <taxon>Pilimelia</taxon>
    </lineage>
</organism>
<accession>A0ABN3N5R9</accession>
<proteinExistence type="predicted"/>
<sequence>MRLGGGLAACAAAYRRVGCRLRSVDTINCARPGLVWVGRDRLALPIWIGVFPSHRLPVCDAGPAPVGVPWEPVAAAMGGGGAPPGEVVAT</sequence>
<comment type="caution">
    <text evidence="1">The sequence shown here is derived from an EMBL/GenBank/DDBJ whole genome shotgun (WGS) entry which is preliminary data.</text>
</comment>
<keyword evidence="2" id="KW-1185">Reference proteome</keyword>